<evidence type="ECO:0000256" key="1">
    <source>
        <dbReference type="ARBA" id="ARBA00022737"/>
    </source>
</evidence>
<dbReference type="Gene3D" id="2.20.110.10">
    <property type="entry name" value="Histone H3 K4-specific methyltransferase SET7/9 N-terminal domain"/>
    <property type="match status" value="3"/>
</dbReference>
<protein>
    <submittedName>
        <fullName evidence="2">MORN repeat-containing protein 1</fullName>
    </submittedName>
</protein>
<name>A0A4E0RUG6_FASHE</name>
<sequence>MLTGKYSGQTNSIQRDGFGVYTYGHGYFQYAGQWEHGVKHGHGKLLMRDGSFYEGTFDHNEITGQGKQYYAQSNSTYEGEFHLGERHGRGKMVFSNGNVYQGEWVSNRMEGEGELSYRDGSSYVGSFVQNKKHGYGQLKADMLTYAGLWNADIFEGHGTLLLATGEIYKGEFLEGKPHGLGTLTRTHSKAPSYTGLWDMGFPVQTPFVLKVFSEETGSALGRLESHHYGSSTAGSTGRSIARPFTQAEYKISSAEMQTGFEITVCVYTEAGKLLTEESGRQLLLWIARKTPEAQDENLVVYANCELSPLLKRLDEGDQGSIPTPFGFCAVPVTGNEDEAKVALQTGSITEDLNRKSDEHSGSLTLAEVTQNMGPEKLEGTEGLGNTEDTKPVSKCMAQFFIEETGRGCARWDNLKIQLDPVISSTEKISGEVTEDVILQSDEYVVIVEDITPCEVNPQFVSENPYISPDVLQPPPRLPTLYIRLVVLETHLE</sequence>
<dbReference type="EMBL" id="JXXN02001521">
    <property type="protein sequence ID" value="THD24597.1"/>
    <property type="molecule type" value="Genomic_DNA"/>
</dbReference>
<reference evidence="2" key="1">
    <citation type="submission" date="2019-03" db="EMBL/GenBank/DDBJ databases">
        <title>Improved annotation for the trematode Fasciola hepatica.</title>
        <authorList>
            <person name="Choi Y.-J."/>
            <person name="Martin J."/>
            <person name="Mitreva M."/>
        </authorList>
    </citation>
    <scope>NUCLEOTIDE SEQUENCE [LARGE SCALE GENOMIC DNA]</scope>
</reference>
<organism evidence="2 3">
    <name type="scientific">Fasciola hepatica</name>
    <name type="common">Liver fluke</name>
    <dbReference type="NCBI Taxonomy" id="6192"/>
    <lineage>
        <taxon>Eukaryota</taxon>
        <taxon>Metazoa</taxon>
        <taxon>Spiralia</taxon>
        <taxon>Lophotrochozoa</taxon>
        <taxon>Platyhelminthes</taxon>
        <taxon>Trematoda</taxon>
        <taxon>Digenea</taxon>
        <taxon>Plagiorchiida</taxon>
        <taxon>Echinostomata</taxon>
        <taxon>Echinostomatoidea</taxon>
        <taxon>Fasciolidae</taxon>
        <taxon>Fasciola</taxon>
    </lineage>
</organism>
<keyword evidence="1" id="KW-0677">Repeat</keyword>
<dbReference type="SUPFAM" id="SSF82185">
    <property type="entry name" value="Histone H3 K4-specific methyltransferase SET7/9 N-terminal domain"/>
    <property type="match status" value="1"/>
</dbReference>
<gene>
    <name evidence="2" type="ORF">D915_004721</name>
</gene>
<comment type="caution">
    <text evidence="2">The sequence shown here is derived from an EMBL/GenBank/DDBJ whole genome shotgun (WGS) entry which is preliminary data.</text>
</comment>
<dbReference type="InterPro" id="IPR003409">
    <property type="entry name" value="MORN"/>
</dbReference>
<dbReference type="PANTHER" id="PTHR23084">
    <property type="entry name" value="PHOSPHATIDYLINOSITOL-4-PHOSPHATE 5-KINASE RELATED"/>
    <property type="match status" value="1"/>
</dbReference>
<dbReference type="AlphaFoldDB" id="A0A4E0RUG6"/>
<dbReference type="Proteomes" id="UP000230066">
    <property type="component" value="Unassembled WGS sequence"/>
</dbReference>
<dbReference type="Pfam" id="PF02493">
    <property type="entry name" value="MORN"/>
    <property type="match status" value="8"/>
</dbReference>
<keyword evidence="3" id="KW-1185">Reference proteome</keyword>
<proteinExistence type="predicted"/>
<evidence type="ECO:0000313" key="3">
    <source>
        <dbReference type="Proteomes" id="UP000230066"/>
    </source>
</evidence>
<dbReference type="PANTHER" id="PTHR23084:SF263">
    <property type="entry name" value="MORN REPEAT-CONTAINING PROTEIN 1"/>
    <property type="match status" value="1"/>
</dbReference>
<dbReference type="SMART" id="SM00698">
    <property type="entry name" value="MORN"/>
    <property type="match status" value="7"/>
</dbReference>
<evidence type="ECO:0000313" key="2">
    <source>
        <dbReference type="EMBL" id="THD24597.1"/>
    </source>
</evidence>
<accession>A0A4E0RUG6</accession>